<keyword evidence="2" id="KW-0961">Cell wall biogenesis/degradation</keyword>
<dbReference type="SMART" id="SM00646">
    <property type="entry name" value="Ami_3"/>
    <property type="match status" value="1"/>
</dbReference>
<dbReference type="Proteomes" id="UP001519342">
    <property type="component" value="Unassembled WGS sequence"/>
</dbReference>
<dbReference type="Pfam" id="PF01520">
    <property type="entry name" value="Amidase_3"/>
    <property type="match status" value="1"/>
</dbReference>
<feature type="domain" description="SH3b" evidence="3">
    <location>
        <begin position="86"/>
        <end position="150"/>
    </location>
</feature>
<evidence type="ECO:0000256" key="1">
    <source>
        <dbReference type="ARBA" id="ARBA00022801"/>
    </source>
</evidence>
<comment type="caution">
    <text evidence="4">The sequence shown here is derived from an EMBL/GenBank/DDBJ whole genome shotgun (WGS) entry which is preliminary data.</text>
</comment>
<keyword evidence="1 4" id="KW-0378">Hydrolase</keyword>
<evidence type="ECO:0000313" key="5">
    <source>
        <dbReference type="Proteomes" id="UP001519342"/>
    </source>
</evidence>
<dbReference type="EC" id="3.5.1.28" evidence="4"/>
<gene>
    <name evidence="4" type="ORF">J2Z76_003299</name>
</gene>
<dbReference type="CDD" id="cd02696">
    <property type="entry name" value="MurNAc-LAA"/>
    <property type="match status" value="1"/>
</dbReference>
<keyword evidence="5" id="KW-1185">Reference proteome</keyword>
<sequence length="473" mass="53622">MKKNIIILLIIILSISSTVVYGETMIGYTNISDIGIYDNPNYASSKTCVLKLNSKVEILKEENEWFQIKTEDKNLGWIEKYFVTVPATKHVINNTDYNVNIRKGPSTSTDQVGQLLPGEHAKYISTYHSWHIIEYNNSEYYIASWLTDIISDGSDKIYLLYDNINIRDNSSINSNVIAQGNKYQTYTVYGEKNGWLKIKLPDDNFGYIAGWLTSYDLNYYSEGHLDYKYATDGLNIRSGPSTDYTKIESLDATSHVKVINSENGWDKIITNDGQVGWCKNDYLQSTLPLSGKKILLDPGHGGKDPGSISYSGKYEKYVNLNVSIKLKEKLESLGATVYMTRTGDTYIHNIERGKMADKLGVDILLSIHHNSLGSSKPDYFGLSTYYNTINYSDTRYGYDLAEALYLNAITLNGVYRDGIYDRNYQVLRETNTPAALIEIGFMSNPQEELNVNTDSFQTLMVEKLANGIMDYFK</sequence>
<dbReference type="Pfam" id="PF08239">
    <property type="entry name" value="SH3_3"/>
    <property type="match status" value="3"/>
</dbReference>
<dbReference type="InterPro" id="IPR003646">
    <property type="entry name" value="SH3-like_bac-type"/>
</dbReference>
<dbReference type="InterPro" id="IPR050695">
    <property type="entry name" value="N-acetylmuramoyl_amidase_3"/>
</dbReference>
<organism evidence="4 5">
    <name type="scientific">Sedimentibacter acidaminivorans</name>
    <dbReference type="NCBI Taxonomy" id="913099"/>
    <lineage>
        <taxon>Bacteria</taxon>
        <taxon>Bacillati</taxon>
        <taxon>Bacillota</taxon>
        <taxon>Tissierellia</taxon>
        <taxon>Sedimentibacter</taxon>
    </lineage>
</organism>
<name>A0ABS4GI79_9FIRM</name>
<feature type="domain" description="SH3b" evidence="3">
    <location>
        <begin position="154"/>
        <end position="216"/>
    </location>
</feature>
<reference evidence="4 5" key="1">
    <citation type="submission" date="2021-03" db="EMBL/GenBank/DDBJ databases">
        <title>Genomic Encyclopedia of Type Strains, Phase IV (KMG-IV): sequencing the most valuable type-strain genomes for metagenomic binning, comparative biology and taxonomic classification.</title>
        <authorList>
            <person name="Goeker M."/>
        </authorList>
    </citation>
    <scope>NUCLEOTIDE SEQUENCE [LARGE SCALE GENOMIC DNA]</scope>
    <source>
        <strain evidence="4 5">DSM 24004</strain>
    </source>
</reference>
<dbReference type="Gene3D" id="2.30.30.40">
    <property type="entry name" value="SH3 Domains"/>
    <property type="match status" value="4"/>
</dbReference>
<evidence type="ECO:0000256" key="2">
    <source>
        <dbReference type="ARBA" id="ARBA00023316"/>
    </source>
</evidence>
<protein>
    <submittedName>
        <fullName evidence="4">N-acetylmuramoyl-L-alanine amidase</fullName>
        <ecNumber evidence="4">3.5.1.28</ecNumber>
    </submittedName>
</protein>
<dbReference type="PANTHER" id="PTHR30404">
    <property type="entry name" value="N-ACETYLMURAMOYL-L-ALANINE AMIDASE"/>
    <property type="match status" value="1"/>
</dbReference>
<proteinExistence type="predicted"/>
<dbReference type="EMBL" id="JAGGKS010000014">
    <property type="protein sequence ID" value="MBP1927398.1"/>
    <property type="molecule type" value="Genomic_DNA"/>
</dbReference>
<dbReference type="PANTHER" id="PTHR30404:SF0">
    <property type="entry name" value="N-ACETYLMURAMOYL-L-ALANINE AMIDASE AMIC"/>
    <property type="match status" value="1"/>
</dbReference>
<dbReference type="RefSeq" id="WP_209513105.1">
    <property type="nucleotide sequence ID" value="NZ_JAGGKS010000014.1"/>
</dbReference>
<dbReference type="Gene3D" id="3.40.630.40">
    <property type="entry name" value="Zn-dependent exopeptidases"/>
    <property type="match status" value="1"/>
</dbReference>
<dbReference type="InterPro" id="IPR002508">
    <property type="entry name" value="MurNAc-LAA_cat"/>
</dbReference>
<evidence type="ECO:0000313" key="4">
    <source>
        <dbReference type="EMBL" id="MBP1927398.1"/>
    </source>
</evidence>
<accession>A0ABS4GI79</accession>
<feature type="domain" description="SH3b" evidence="3">
    <location>
        <begin position="225"/>
        <end position="287"/>
    </location>
</feature>
<dbReference type="SUPFAM" id="SSF53187">
    <property type="entry name" value="Zn-dependent exopeptidases"/>
    <property type="match status" value="1"/>
</dbReference>
<evidence type="ECO:0000259" key="3">
    <source>
        <dbReference type="PROSITE" id="PS51781"/>
    </source>
</evidence>
<dbReference type="PROSITE" id="PS51781">
    <property type="entry name" value="SH3B"/>
    <property type="match status" value="3"/>
</dbReference>
<dbReference type="SMART" id="SM00287">
    <property type="entry name" value="SH3b"/>
    <property type="match status" value="4"/>
</dbReference>
<dbReference type="GO" id="GO:0008745">
    <property type="term" value="F:N-acetylmuramoyl-L-alanine amidase activity"/>
    <property type="evidence" value="ECO:0007669"/>
    <property type="project" value="UniProtKB-EC"/>
</dbReference>